<name>A0A370DIX1_9GAMM</name>
<feature type="transmembrane region" description="Helical" evidence="1">
    <location>
        <begin position="42"/>
        <end position="60"/>
    </location>
</feature>
<proteinExistence type="predicted"/>
<feature type="transmembrane region" description="Helical" evidence="1">
    <location>
        <begin position="6"/>
        <end position="22"/>
    </location>
</feature>
<accession>A0A370DIX1</accession>
<organism evidence="2 3">
    <name type="scientific">endosymbiont of Escarpia spicata</name>
    <dbReference type="NCBI Taxonomy" id="2200908"/>
    <lineage>
        <taxon>Bacteria</taxon>
        <taxon>Pseudomonadati</taxon>
        <taxon>Pseudomonadota</taxon>
        <taxon>Gammaproteobacteria</taxon>
        <taxon>sulfur-oxidizing symbionts</taxon>
    </lineage>
</organism>
<protein>
    <submittedName>
        <fullName evidence="2">DUF2065 domain-containing protein</fullName>
    </submittedName>
</protein>
<dbReference type="Proteomes" id="UP000254771">
    <property type="component" value="Unassembled WGS sequence"/>
</dbReference>
<dbReference type="AlphaFoldDB" id="A0A370DIX1"/>
<keyword evidence="1" id="KW-0812">Transmembrane</keyword>
<dbReference type="Pfam" id="PF09838">
    <property type="entry name" value="DUF2065"/>
    <property type="match status" value="1"/>
</dbReference>
<comment type="caution">
    <text evidence="2">The sequence shown here is derived from an EMBL/GenBank/DDBJ whole genome shotgun (WGS) entry which is preliminary data.</text>
</comment>
<dbReference type="PANTHER" id="PTHR38602:SF1">
    <property type="entry name" value="INNER MEMBRANE PROTEIN"/>
    <property type="match status" value="1"/>
</dbReference>
<keyword evidence="1" id="KW-1133">Transmembrane helix</keyword>
<gene>
    <name evidence="2" type="ORF">DIZ78_12760</name>
</gene>
<dbReference type="EMBL" id="QFXE01000016">
    <property type="protein sequence ID" value="RDH84247.1"/>
    <property type="molecule type" value="Genomic_DNA"/>
</dbReference>
<evidence type="ECO:0000313" key="3">
    <source>
        <dbReference type="Proteomes" id="UP000254771"/>
    </source>
</evidence>
<keyword evidence="1" id="KW-0472">Membrane</keyword>
<evidence type="ECO:0000256" key="1">
    <source>
        <dbReference type="SAM" id="Phobius"/>
    </source>
</evidence>
<sequence length="61" mass="6918">MWHDLWVALALLLVIEGIWPFINPDGMRRMMAAIAQQESRSLRVSGFISMLCGVALLYLVN</sequence>
<evidence type="ECO:0000313" key="2">
    <source>
        <dbReference type="EMBL" id="RDH84247.1"/>
    </source>
</evidence>
<reference evidence="2 3" key="1">
    <citation type="journal article" date="2018" name="ISME J.">
        <title>Endosymbiont genomes yield clues of tubeworm success.</title>
        <authorList>
            <person name="Li Y."/>
            <person name="Liles M.R."/>
            <person name="Halanych K.M."/>
        </authorList>
    </citation>
    <scope>NUCLEOTIDE SEQUENCE [LARGE SCALE GENOMIC DNA]</scope>
    <source>
        <strain evidence="2">A1462</strain>
    </source>
</reference>
<keyword evidence="3" id="KW-1185">Reference proteome</keyword>
<dbReference type="InterPro" id="IPR019201">
    <property type="entry name" value="DUF2065"/>
</dbReference>
<dbReference type="PANTHER" id="PTHR38602">
    <property type="entry name" value="INNER MEMBRANE PROTEIN-RELATED"/>
    <property type="match status" value="1"/>
</dbReference>